<sequence length="78" mass="8583">MYIDQLECVCNHCRTKQLYIRILVNPKMQLAPASIQNYCNCCGEELTSKDIIWEDIVGPSGDPGDARVPGAELSGILA</sequence>
<dbReference type="AlphaFoldDB" id="A0A645D3M9"/>
<name>A0A645D3M9_9ZZZZ</name>
<accession>A0A645D3M9</accession>
<proteinExistence type="predicted"/>
<dbReference type="EMBL" id="VSSQ01032517">
    <property type="protein sequence ID" value="MPM83799.1"/>
    <property type="molecule type" value="Genomic_DNA"/>
</dbReference>
<organism evidence="1">
    <name type="scientific">bioreactor metagenome</name>
    <dbReference type="NCBI Taxonomy" id="1076179"/>
    <lineage>
        <taxon>unclassified sequences</taxon>
        <taxon>metagenomes</taxon>
        <taxon>ecological metagenomes</taxon>
    </lineage>
</organism>
<reference evidence="1" key="1">
    <citation type="submission" date="2019-08" db="EMBL/GenBank/DDBJ databases">
        <authorList>
            <person name="Kucharzyk K."/>
            <person name="Murdoch R.W."/>
            <person name="Higgins S."/>
            <person name="Loffler F."/>
        </authorList>
    </citation>
    <scope>NUCLEOTIDE SEQUENCE</scope>
</reference>
<evidence type="ECO:0000313" key="1">
    <source>
        <dbReference type="EMBL" id="MPM83799.1"/>
    </source>
</evidence>
<comment type="caution">
    <text evidence="1">The sequence shown here is derived from an EMBL/GenBank/DDBJ whole genome shotgun (WGS) entry which is preliminary data.</text>
</comment>
<protein>
    <submittedName>
        <fullName evidence="1">Uncharacterized protein</fullName>
    </submittedName>
</protein>
<gene>
    <name evidence="1" type="ORF">SDC9_130868</name>
</gene>